<evidence type="ECO:0000313" key="4">
    <source>
        <dbReference type="EMBL" id="MDP2539008.1"/>
    </source>
</evidence>
<comment type="caution">
    <text evidence="4">The sequence shown here is derived from an EMBL/GenBank/DDBJ whole genome shotgun (WGS) entry which is preliminary data.</text>
</comment>
<evidence type="ECO:0000256" key="1">
    <source>
        <dbReference type="PIRNR" id="PIRNR012524"/>
    </source>
</evidence>
<organism evidence="4 5">
    <name type="scientific">Helicobacter cappadocius</name>
    <dbReference type="NCBI Taxonomy" id="3063998"/>
    <lineage>
        <taxon>Bacteria</taxon>
        <taxon>Pseudomonadati</taxon>
        <taxon>Campylobacterota</taxon>
        <taxon>Epsilonproteobacteria</taxon>
        <taxon>Campylobacterales</taxon>
        <taxon>Helicobacteraceae</taxon>
        <taxon>Helicobacter</taxon>
    </lineage>
</organism>
<sequence length="276" mass="31374">MQPGKIQKLQISRFSDNGAYLKDSFEEEVLLPNKFVSQDLKIGDFIEVFLYTDSLDRPVATTQKPYGVVDEILTLKIISIEEKGCFLDIGIDKDIFMPTKAPKRFKIGEFVAVRITLDKQGRLIARLGIKEHLKPYKFNIPYVKVEILPFEKTPLGIGCVVNEEYYGLLYKNQIFSPVQIGEKNIAYISKIRSDGKVDLSLKPIGDKSEDKIRLLKIIAEHKILELDFDSPPEEIQKTCQMSKKSFKTLISILLKESKIKILDSSKHAGKKAVHIA</sequence>
<evidence type="ECO:0000313" key="3">
    <source>
        <dbReference type="EMBL" id="MDO7253003.1"/>
    </source>
</evidence>
<dbReference type="Proteomes" id="UP001177258">
    <property type="component" value="Unassembled WGS sequence"/>
</dbReference>
<reference evidence="3 5" key="3">
    <citation type="journal article" date="2024" name="Syst. Appl. Microbiol.">
        <title>Helicobacter cappadocius sp. nov., from lizards: The first psychrotrophic Helicobacter species.</title>
        <authorList>
            <person name="Aydin F."/>
            <person name="Tarhane S."/>
            <person name="Karakaya E."/>
            <person name="Abay S."/>
            <person name="Kayman T."/>
            <person name="Guran O."/>
            <person name="Bozkurt E."/>
            <person name="Uzum N."/>
            <person name="Avci A."/>
            <person name="Olgun K."/>
            <person name="Jablonski D."/>
            <person name="Guran C."/>
            <person name="Burcin Saticioglu I."/>
        </authorList>
    </citation>
    <scope>NUCLEOTIDE SEQUENCE [LARGE SCALE GENOMIC DNA]</scope>
    <source>
        <strain evidence="3">Faydin-H75</strain>
        <strain evidence="5">faydin-H76</strain>
    </source>
</reference>
<name>A0AA90Q2N9_9HELI</name>
<dbReference type="PANTHER" id="PTHR37296">
    <property type="entry name" value="CONSERVED VIRULENCE FACTOR B"/>
    <property type="match status" value="1"/>
</dbReference>
<feature type="domain" description="S1 motif" evidence="2">
    <location>
        <begin position="68"/>
        <end position="130"/>
    </location>
</feature>
<evidence type="ECO:0000313" key="6">
    <source>
        <dbReference type="Proteomes" id="UP001240777"/>
    </source>
</evidence>
<dbReference type="PANTHER" id="PTHR37296:SF1">
    <property type="entry name" value="CONSERVED VIRULENCE FACTOR B"/>
    <property type="match status" value="1"/>
</dbReference>
<dbReference type="InterPro" id="IPR003029">
    <property type="entry name" value="S1_domain"/>
</dbReference>
<dbReference type="Gene3D" id="2.40.50.140">
    <property type="entry name" value="Nucleic acid-binding proteins"/>
    <property type="match status" value="2"/>
</dbReference>
<dbReference type="Proteomes" id="UP001240777">
    <property type="component" value="Unassembled WGS sequence"/>
</dbReference>
<dbReference type="Gene3D" id="1.10.10.10">
    <property type="entry name" value="Winged helix-like DNA-binding domain superfamily/Winged helix DNA-binding domain"/>
    <property type="match status" value="1"/>
</dbReference>
<dbReference type="InterPro" id="IPR014464">
    <property type="entry name" value="CvfB_fam"/>
</dbReference>
<dbReference type="AlphaFoldDB" id="A0AA90Q2N9"/>
<dbReference type="InterPro" id="IPR040764">
    <property type="entry name" value="CvfB_WH"/>
</dbReference>
<dbReference type="Pfam" id="PF17783">
    <property type="entry name" value="WHD_CvfB"/>
    <property type="match status" value="1"/>
</dbReference>
<keyword evidence="6" id="KW-1185">Reference proteome</keyword>
<dbReference type="GO" id="GO:0003676">
    <property type="term" value="F:nucleic acid binding"/>
    <property type="evidence" value="ECO:0007669"/>
    <property type="project" value="InterPro"/>
</dbReference>
<reference evidence="3" key="2">
    <citation type="submission" date="2023-07" db="EMBL/GenBank/DDBJ databases">
        <authorList>
            <person name="Aydin F."/>
            <person name="Tarhane S."/>
            <person name="Saticioglu I.B."/>
            <person name="Karakaya E."/>
            <person name="Abay S."/>
            <person name="Guran O."/>
            <person name="Bozkurt E."/>
            <person name="Uzum N."/>
            <person name="Olgun K."/>
            <person name="Jablonski D."/>
        </authorList>
    </citation>
    <scope>NUCLEOTIDE SEQUENCE</scope>
    <source>
        <strain evidence="3">Faydin-H75</strain>
    </source>
</reference>
<accession>A0AA90Q2N9</accession>
<dbReference type="RefSeq" id="WP_305516845.1">
    <property type="nucleotide sequence ID" value="NZ_JAUPEV010000004.1"/>
</dbReference>
<dbReference type="Pfam" id="PF13509">
    <property type="entry name" value="S1_2"/>
    <property type="match status" value="2"/>
</dbReference>
<evidence type="ECO:0000313" key="5">
    <source>
        <dbReference type="Proteomes" id="UP001177258"/>
    </source>
</evidence>
<protein>
    <submittedName>
        <fullName evidence="4">S1-like domain-containing RNA-binding protein</fullName>
    </submittedName>
</protein>
<reference evidence="4 6" key="1">
    <citation type="submission" date="2023-07" db="EMBL/GenBank/DDBJ databases">
        <title>Unpublished Manusciprt.</title>
        <authorList>
            <person name="Aydin F."/>
            <person name="Tarhane S."/>
            <person name="Saticioglu I.B."/>
            <person name="Karakaya E."/>
            <person name="Abay S."/>
            <person name="Guran O."/>
            <person name="Bozkurt E."/>
            <person name="Uzum N."/>
            <person name="Olgun K."/>
            <person name="Jablonski D."/>
        </authorList>
    </citation>
    <scope>NUCLEOTIDE SEQUENCE</scope>
    <source>
        <strain evidence="6">faydin-H75</strain>
        <strain evidence="4">Faydin-H76</strain>
    </source>
</reference>
<comment type="similarity">
    <text evidence="1">Belongs to the CvfB family.</text>
</comment>
<dbReference type="EMBL" id="JAUYZK010000005">
    <property type="protein sequence ID" value="MDP2539008.1"/>
    <property type="molecule type" value="Genomic_DNA"/>
</dbReference>
<gene>
    <name evidence="3" type="ORF">Q5I04_03650</name>
    <name evidence="4" type="ORF">Q5I06_04355</name>
</gene>
<feature type="domain" description="S1 motif" evidence="2">
    <location>
        <begin position="2"/>
        <end position="63"/>
    </location>
</feature>
<dbReference type="SMART" id="SM00316">
    <property type="entry name" value="S1"/>
    <property type="match status" value="2"/>
</dbReference>
<dbReference type="InterPro" id="IPR036388">
    <property type="entry name" value="WH-like_DNA-bd_sf"/>
</dbReference>
<proteinExistence type="inferred from homology"/>
<dbReference type="EMBL" id="JAUPEV010000004">
    <property type="protein sequence ID" value="MDO7253003.1"/>
    <property type="molecule type" value="Genomic_DNA"/>
</dbReference>
<dbReference type="InterPro" id="IPR012340">
    <property type="entry name" value="NA-bd_OB-fold"/>
</dbReference>
<dbReference type="PIRSF" id="PIRSF012524">
    <property type="entry name" value="YitL_S1"/>
    <property type="match status" value="1"/>
</dbReference>
<evidence type="ECO:0000259" key="2">
    <source>
        <dbReference type="SMART" id="SM00316"/>
    </source>
</evidence>
<dbReference type="InterPro" id="IPR039566">
    <property type="entry name" value="CvfB_S1_st"/>
</dbReference>